<protein>
    <recommendedName>
        <fullName evidence="1">Transcription elongation factor GreA/GreB C-terminal domain-containing protein</fullName>
    </recommendedName>
</protein>
<comment type="caution">
    <text evidence="2">The sequence shown here is derived from an EMBL/GenBank/DDBJ whole genome shotgun (WGS) entry which is preliminary data.</text>
</comment>
<proteinExistence type="predicted"/>
<evidence type="ECO:0000259" key="1">
    <source>
        <dbReference type="Pfam" id="PF01272"/>
    </source>
</evidence>
<dbReference type="Proteomes" id="UP001500469">
    <property type="component" value="Unassembled WGS sequence"/>
</dbReference>
<dbReference type="PANTHER" id="PTHR30437:SF5">
    <property type="entry name" value="REGULATOR OF NUCLEOSIDE DIPHOSPHATE KINASE"/>
    <property type="match status" value="1"/>
</dbReference>
<dbReference type="InterPro" id="IPR023459">
    <property type="entry name" value="Tscrpt_elong_fac_GreA/B_fam"/>
</dbReference>
<name>A0ABP3YFH9_9BACT</name>
<sequence>MKPTISETDYKTIYSLIQDMPASQRTKEMGQLQKELDSAKKVADENIGTDVIRLNSYFEVKDVGTGKTLQLTLVMPKMADLSQQKISILSPLGVALIGFSEGMIVEWLLPGGLKNLQILKVGNEVPTVKS</sequence>
<dbReference type="InterPro" id="IPR036953">
    <property type="entry name" value="GreA/GreB_C_sf"/>
</dbReference>
<dbReference type="PANTHER" id="PTHR30437">
    <property type="entry name" value="TRANSCRIPTION ELONGATION FACTOR GREA"/>
    <property type="match status" value="1"/>
</dbReference>
<evidence type="ECO:0000313" key="3">
    <source>
        <dbReference type="Proteomes" id="UP001500469"/>
    </source>
</evidence>
<accession>A0ABP3YFH9</accession>
<organism evidence="2 3">
    <name type="scientific">Algoriphagus jejuensis</name>
    <dbReference type="NCBI Taxonomy" id="419934"/>
    <lineage>
        <taxon>Bacteria</taxon>
        <taxon>Pseudomonadati</taxon>
        <taxon>Bacteroidota</taxon>
        <taxon>Cytophagia</taxon>
        <taxon>Cytophagales</taxon>
        <taxon>Cyclobacteriaceae</taxon>
        <taxon>Algoriphagus</taxon>
    </lineage>
</organism>
<dbReference type="Pfam" id="PF01272">
    <property type="entry name" value="GreA_GreB"/>
    <property type="match status" value="1"/>
</dbReference>
<keyword evidence="3" id="KW-1185">Reference proteome</keyword>
<gene>
    <name evidence="2" type="ORF">GCM10009119_26280</name>
</gene>
<dbReference type="SUPFAM" id="SSF54534">
    <property type="entry name" value="FKBP-like"/>
    <property type="match status" value="1"/>
</dbReference>
<dbReference type="RefSeq" id="WP_343852305.1">
    <property type="nucleotide sequence ID" value="NZ_BAAAFI010000028.1"/>
</dbReference>
<dbReference type="EMBL" id="BAAAFI010000028">
    <property type="protein sequence ID" value="GAA0879659.1"/>
    <property type="molecule type" value="Genomic_DNA"/>
</dbReference>
<evidence type="ECO:0000313" key="2">
    <source>
        <dbReference type="EMBL" id="GAA0879659.1"/>
    </source>
</evidence>
<dbReference type="InterPro" id="IPR001437">
    <property type="entry name" value="Tscrpt_elong_fac_GreA/B_C"/>
</dbReference>
<dbReference type="Gene3D" id="3.10.50.30">
    <property type="entry name" value="Transcription elongation factor, GreA/GreB, C-terminal domain"/>
    <property type="match status" value="1"/>
</dbReference>
<feature type="domain" description="Transcription elongation factor GreA/GreB C-terminal" evidence="1">
    <location>
        <begin position="49"/>
        <end position="121"/>
    </location>
</feature>
<reference evidence="3" key="1">
    <citation type="journal article" date="2019" name="Int. J. Syst. Evol. Microbiol.">
        <title>The Global Catalogue of Microorganisms (GCM) 10K type strain sequencing project: providing services to taxonomists for standard genome sequencing and annotation.</title>
        <authorList>
            <consortium name="The Broad Institute Genomics Platform"/>
            <consortium name="The Broad Institute Genome Sequencing Center for Infectious Disease"/>
            <person name="Wu L."/>
            <person name="Ma J."/>
        </authorList>
    </citation>
    <scope>NUCLEOTIDE SEQUENCE [LARGE SCALE GENOMIC DNA]</scope>
    <source>
        <strain evidence="3">JCM 16112</strain>
    </source>
</reference>